<dbReference type="PANTHER" id="PTHR33835">
    <property type="entry name" value="YALI0C07656P"/>
    <property type="match status" value="1"/>
</dbReference>
<reference evidence="1 2" key="1">
    <citation type="submission" date="2017-07" db="EMBL/GenBank/DDBJ databases">
        <title>An improved, manually edited Actinidia chinensis var. chinensis (kiwifruit) genome highlights the challenges associated with draft genomes and gene prediction in plants.</title>
        <authorList>
            <person name="Pilkington S."/>
            <person name="Crowhurst R."/>
            <person name="Hilario E."/>
            <person name="Nardozza S."/>
            <person name="Fraser L."/>
            <person name="Peng Y."/>
            <person name="Gunaseelan K."/>
            <person name="Simpson R."/>
            <person name="Tahir J."/>
            <person name="Deroles S."/>
            <person name="Templeton K."/>
            <person name="Luo Z."/>
            <person name="Davy M."/>
            <person name="Cheng C."/>
            <person name="Mcneilage M."/>
            <person name="Scaglione D."/>
            <person name="Liu Y."/>
            <person name="Zhang Q."/>
            <person name="Datson P."/>
            <person name="De Silva N."/>
            <person name="Gardiner S."/>
            <person name="Bassett H."/>
            <person name="Chagne D."/>
            <person name="Mccallum J."/>
            <person name="Dzierzon H."/>
            <person name="Deng C."/>
            <person name="Wang Y.-Y."/>
            <person name="Barron N."/>
            <person name="Manako K."/>
            <person name="Bowen J."/>
            <person name="Foster T."/>
            <person name="Erridge Z."/>
            <person name="Tiffin H."/>
            <person name="Waite C."/>
            <person name="Davies K."/>
            <person name="Grierson E."/>
            <person name="Laing W."/>
            <person name="Kirk R."/>
            <person name="Chen X."/>
            <person name="Wood M."/>
            <person name="Montefiori M."/>
            <person name="Brummell D."/>
            <person name="Schwinn K."/>
            <person name="Catanach A."/>
            <person name="Fullerton C."/>
            <person name="Li D."/>
            <person name="Meiyalaghan S."/>
            <person name="Nieuwenhuizen N."/>
            <person name="Read N."/>
            <person name="Prakash R."/>
            <person name="Hunter D."/>
            <person name="Zhang H."/>
            <person name="Mckenzie M."/>
            <person name="Knabel M."/>
            <person name="Harris A."/>
            <person name="Allan A."/>
            <person name="Chen A."/>
            <person name="Janssen B."/>
            <person name="Plunkett B."/>
            <person name="Dwamena C."/>
            <person name="Voogd C."/>
            <person name="Leif D."/>
            <person name="Lafferty D."/>
            <person name="Souleyre E."/>
            <person name="Varkonyi-Gasic E."/>
            <person name="Gambi F."/>
            <person name="Hanley J."/>
            <person name="Yao J.-L."/>
            <person name="Cheung J."/>
            <person name="David K."/>
            <person name="Warren B."/>
            <person name="Marsh K."/>
            <person name="Snowden K."/>
            <person name="Lin-Wang K."/>
            <person name="Brian L."/>
            <person name="Martinez-Sanchez M."/>
            <person name="Wang M."/>
            <person name="Ileperuma N."/>
            <person name="Macnee N."/>
            <person name="Campin R."/>
            <person name="Mcatee P."/>
            <person name="Drummond R."/>
            <person name="Espley R."/>
            <person name="Ireland H."/>
            <person name="Wu R."/>
            <person name="Atkinson R."/>
            <person name="Karunairetnam S."/>
            <person name="Bulley S."/>
            <person name="Chunkath S."/>
            <person name="Hanley Z."/>
            <person name="Storey R."/>
            <person name="Thrimawithana A."/>
            <person name="Thomson S."/>
            <person name="David C."/>
            <person name="Testolin R."/>
        </authorList>
    </citation>
    <scope>NUCLEOTIDE SEQUENCE [LARGE SCALE GENOMIC DNA]</scope>
    <source>
        <strain evidence="2">cv. Red5</strain>
        <tissue evidence="1">Young leaf</tissue>
    </source>
</reference>
<keyword evidence="2" id="KW-1185">Reference proteome</keyword>
<comment type="caution">
    <text evidence="1">The sequence shown here is derived from an EMBL/GenBank/DDBJ whole genome shotgun (WGS) entry which is preliminary data.</text>
</comment>
<dbReference type="InterPro" id="IPR025638">
    <property type="entry name" value="DUF4336"/>
</dbReference>
<evidence type="ECO:0000313" key="2">
    <source>
        <dbReference type="Proteomes" id="UP000241394"/>
    </source>
</evidence>
<dbReference type="Pfam" id="PF14234">
    <property type="entry name" value="DUF4336"/>
    <property type="match status" value="1"/>
</dbReference>
<organism evidence="1 2">
    <name type="scientific">Actinidia chinensis var. chinensis</name>
    <name type="common">Chinese soft-hair kiwi</name>
    <dbReference type="NCBI Taxonomy" id="1590841"/>
    <lineage>
        <taxon>Eukaryota</taxon>
        <taxon>Viridiplantae</taxon>
        <taxon>Streptophyta</taxon>
        <taxon>Embryophyta</taxon>
        <taxon>Tracheophyta</taxon>
        <taxon>Spermatophyta</taxon>
        <taxon>Magnoliopsida</taxon>
        <taxon>eudicotyledons</taxon>
        <taxon>Gunneridae</taxon>
        <taxon>Pentapetalae</taxon>
        <taxon>asterids</taxon>
        <taxon>Ericales</taxon>
        <taxon>Actinidiaceae</taxon>
        <taxon>Actinidia</taxon>
    </lineage>
</organism>
<sequence>MVATIAVSSPKSSTFQNGISLRDPYSNFLGGSSFKGLCLNLKPRKSKNRDVISLVVASASNSSSSSSTTPTGGGERFYLNFTGFPFPLGPFLNRRTIRTEAVKGCIWLFEQEQALGFSSVSTNIRMTVIKLKSEGLWVHAPIAPTKECIQNFPLAACEGVRSSSRIHCPAYICILA</sequence>
<dbReference type="Proteomes" id="UP000241394">
    <property type="component" value="Chromosome LG5"/>
</dbReference>
<dbReference type="PANTHER" id="PTHR33835:SF2">
    <property type="entry name" value="LYSINE-TRNA LIGASE"/>
    <property type="match status" value="1"/>
</dbReference>
<dbReference type="OMA" id="CPAYICI"/>
<name>A0A2R6RKG5_ACTCC</name>
<reference evidence="2" key="2">
    <citation type="journal article" date="2018" name="BMC Genomics">
        <title>A manually annotated Actinidia chinensis var. chinensis (kiwifruit) genome highlights the challenges associated with draft genomes and gene prediction in plants.</title>
        <authorList>
            <person name="Pilkington S.M."/>
            <person name="Crowhurst R."/>
            <person name="Hilario E."/>
            <person name="Nardozza S."/>
            <person name="Fraser L."/>
            <person name="Peng Y."/>
            <person name="Gunaseelan K."/>
            <person name="Simpson R."/>
            <person name="Tahir J."/>
            <person name="Deroles S.C."/>
            <person name="Templeton K."/>
            <person name="Luo Z."/>
            <person name="Davy M."/>
            <person name="Cheng C."/>
            <person name="McNeilage M."/>
            <person name="Scaglione D."/>
            <person name="Liu Y."/>
            <person name="Zhang Q."/>
            <person name="Datson P."/>
            <person name="De Silva N."/>
            <person name="Gardiner S.E."/>
            <person name="Bassett H."/>
            <person name="Chagne D."/>
            <person name="McCallum J."/>
            <person name="Dzierzon H."/>
            <person name="Deng C."/>
            <person name="Wang Y.Y."/>
            <person name="Barron L."/>
            <person name="Manako K."/>
            <person name="Bowen J."/>
            <person name="Foster T.M."/>
            <person name="Erridge Z.A."/>
            <person name="Tiffin H."/>
            <person name="Waite C.N."/>
            <person name="Davies K.M."/>
            <person name="Grierson E.P."/>
            <person name="Laing W.A."/>
            <person name="Kirk R."/>
            <person name="Chen X."/>
            <person name="Wood M."/>
            <person name="Montefiori M."/>
            <person name="Brummell D.A."/>
            <person name="Schwinn K.E."/>
            <person name="Catanach A."/>
            <person name="Fullerton C."/>
            <person name="Li D."/>
            <person name="Meiyalaghan S."/>
            <person name="Nieuwenhuizen N."/>
            <person name="Read N."/>
            <person name="Prakash R."/>
            <person name="Hunter D."/>
            <person name="Zhang H."/>
            <person name="McKenzie M."/>
            <person name="Knabel M."/>
            <person name="Harris A."/>
            <person name="Allan A.C."/>
            <person name="Gleave A."/>
            <person name="Chen A."/>
            <person name="Janssen B.J."/>
            <person name="Plunkett B."/>
            <person name="Ampomah-Dwamena C."/>
            <person name="Voogd C."/>
            <person name="Leif D."/>
            <person name="Lafferty D."/>
            <person name="Souleyre E.J.F."/>
            <person name="Varkonyi-Gasic E."/>
            <person name="Gambi F."/>
            <person name="Hanley J."/>
            <person name="Yao J.L."/>
            <person name="Cheung J."/>
            <person name="David K.M."/>
            <person name="Warren B."/>
            <person name="Marsh K."/>
            <person name="Snowden K.C."/>
            <person name="Lin-Wang K."/>
            <person name="Brian L."/>
            <person name="Martinez-Sanchez M."/>
            <person name="Wang M."/>
            <person name="Ileperuma N."/>
            <person name="Macnee N."/>
            <person name="Campin R."/>
            <person name="McAtee P."/>
            <person name="Drummond R.S.M."/>
            <person name="Espley R.V."/>
            <person name="Ireland H.S."/>
            <person name="Wu R."/>
            <person name="Atkinson R.G."/>
            <person name="Karunairetnam S."/>
            <person name="Bulley S."/>
            <person name="Chunkath S."/>
            <person name="Hanley Z."/>
            <person name="Storey R."/>
            <person name="Thrimawithana A.H."/>
            <person name="Thomson S."/>
            <person name="David C."/>
            <person name="Testolin R."/>
            <person name="Huang H."/>
            <person name="Hellens R.P."/>
            <person name="Schaffer R.J."/>
        </authorList>
    </citation>
    <scope>NUCLEOTIDE SEQUENCE [LARGE SCALE GENOMIC DNA]</scope>
    <source>
        <strain evidence="2">cv. Red5</strain>
    </source>
</reference>
<evidence type="ECO:0000313" key="1">
    <source>
        <dbReference type="EMBL" id="PSS30490.1"/>
    </source>
</evidence>
<accession>A0A2R6RKG5</accession>
<dbReference type="InParanoid" id="A0A2R6RKG5"/>
<gene>
    <name evidence="1" type="ORF">CEY00_Acc05776</name>
</gene>
<dbReference type="AlphaFoldDB" id="A0A2R6RKG5"/>
<proteinExistence type="predicted"/>
<protein>
    <submittedName>
        <fullName evidence="1">DNA primase</fullName>
    </submittedName>
</protein>
<dbReference type="Gramene" id="PSS30490">
    <property type="protein sequence ID" value="PSS30490"/>
    <property type="gene ID" value="CEY00_Acc05776"/>
</dbReference>
<dbReference type="STRING" id="1590841.A0A2R6RKG5"/>
<dbReference type="EMBL" id="NKQK01000005">
    <property type="protein sequence ID" value="PSS30490.1"/>
    <property type="molecule type" value="Genomic_DNA"/>
</dbReference>
<dbReference type="OrthoDB" id="421671at2759"/>